<dbReference type="Proteomes" id="UP000708208">
    <property type="component" value="Unassembled WGS sequence"/>
</dbReference>
<sequence>MLKKKSSTKSFHVRVMTMDAELEFDLPWKATGRDLFDLVCRTIGLRETWYFGLQYEDCKGNISWLKRDKKVMKL</sequence>
<dbReference type="OrthoDB" id="6018897at2759"/>
<dbReference type="InterPro" id="IPR018979">
    <property type="entry name" value="FERM_N"/>
</dbReference>
<evidence type="ECO:0000313" key="3">
    <source>
        <dbReference type="Proteomes" id="UP000708208"/>
    </source>
</evidence>
<keyword evidence="3" id="KW-1185">Reference proteome</keyword>
<protein>
    <recommendedName>
        <fullName evidence="1">FERM domain-containing protein</fullName>
    </recommendedName>
</protein>
<evidence type="ECO:0000259" key="1">
    <source>
        <dbReference type="PROSITE" id="PS50057"/>
    </source>
</evidence>
<evidence type="ECO:0000313" key="2">
    <source>
        <dbReference type="EMBL" id="CAG7815061.1"/>
    </source>
</evidence>
<organism evidence="2 3">
    <name type="scientific">Allacma fusca</name>
    <dbReference type="NCBI Taxonomy" id="39272"/>
    <lineage>
        <taxon>Eukaryota</taxon>
        <taxon>Metazoa</taxon>
        <taxon>Ecdysozoa</taxon>
        <taxon>Arthropoda</taxon>
        <taxon>Hexapoda</taxon>
        <taxon>Collembola</taxon>
        <taxon>Symphypleona</taxon>
        <taxon>Sminthuridae</taxon>
        <taxon>Allacma</taxon>
    </lineage>
</organism>
<proteinExistence type="predicted"/>
<feature type="domain" description="FERM" evidence="1">
    <location>
        <begin position="11"/>
        <end position="74"/>
    </location>
</feature>
<dbReference type="Pfam" id="PF09379">
    <property type="entry name" value="FERM_N"/>
    <property type="match status" value="1"/>
</dbReference>
<accession>A0A8J2KK07</accession>
<gene>
    <name evidence="2" type="ORF">AFUS01_LOCUS25764</name>
</gene>
<dbReference type="InterPro" id="IPR011174">
    <property type="entry name" value="ERM"/>
</dbReference>
<dbReference type="PROSITE" id="PS50057">
    <property type="entry name" value="FERM_3"/>
    <property type="match status" value="1"/>
</dbReference>
<comment type="caution">
    <text evidence="2">The sequence shown here is derived from an EMBL/GenBank/DDBJ whole genome shotgun (WGS) entry which is preliminary data.</text>
</comment>
<name>A0A8J2KK07_9HEXA</name>
<dbReference type="GO" id="GO:0003779">
    <property type="term" value="F:actin binding"/>
    <property type="evidence" value="ECO:0007669"/>
    <property type="project" value="InterPro"/>
</dbReference>
<dbReference type="FunFam" id="3.10.20.90:FF:000013">
    <property type="entry name" value="radixin isoform X1"/>
    <property type="match status" value="1"/>
</dbReference>
<dbReference type="EMBL" id="CAJVCH010334530">
    <property type="protein sequence ID" value="CAG7815061.1"/>
    <property type="molecule type" value="Genomic_DNA"/>
</dbReference>
<reference evidence="2" key="1">
    <citation type="submission" date="2021-06" db="EMBL/GenBank/DDBJ databases">
        <authorList>
            <person name="Hodson N. C."/>
            <person name="Mongue J. A."/>
            <person name="Jaron S. K."/>
        </authorList>
    </citation>
    <scope>NUCLEOTIDE SEQUENCE</scope>
</reference>
<dbReference type="PANTHER" id="PTHR23281">
    <property type="entry name" value="MERLIN/MOESIN/EZRIN/RADIXIN"/>
    <property type="match status" value="1"/>
</dbReference>
<dbReference type="InterPro" id="IPR000299">
    <property type="entry name" value="FERM_domain"/>
</dbReference>
<dbReference type="AlphaFoldDB" id="A0A8J2KK07"/>